<feature type="transmembrane region" description="Helical" evidence="1">
    <location>
        <begin position="91"/>
        <end position="110"/>
    </location>
</feature>
<dbReference type="InterPro" id="IPR011701">
    <property type="entry name" value="MFS"/>
</dbReference>
<proteinExistence type="predicted"/>
<dbReference type="GO" id="GO:0022857">
    <property type="term" value="F:transmembrane transporter activity"/>
    <property type="evidence" value="ECO:0007669"/>
    <property type="project" value="InterPro"/>
</dbReference>
<dbReference type="PANTHER" id="PTHR23518:SF2">
    <property type="entry name" value="MAJOR FACILITATOR SUPERFAMILY TRANSPORTER"/>
    <property type="match status" value="1"/>
</dbReference>
<dbReference type="InterPro" id="IPR036259">
    <property type="entry name" value="MFS_trans_sf"/>
</dbReference>
<dbReference type="EMBL" id="CP023154">
    <property type="protein sequence ID" value="QEK78985.1"/>
    <property type="molecule type" value="Genomic_DNA"/>
</dbReference>
<dbReference type="Gene3D" id="1.20.1250.20">
    <property type="entry name" value="MFS general substrate transporter like domains"/>
    <property type="match status" value="1"/>
</dbReference>
<feature type="transmembrane region" description="Helical" evidence="1">
    <location>
        <begin position="28"/>
        <end position="51"/>
    </location>
</feature>
<accession>A0A5C0XR06</accession>
<feature type="transmembrane region" description="Helical" evidence="1">
    <location>
        <begin position="63"/>
        <end position="82"/>
    </location>
</feature>
<evidence type="ECO:0000313" key="4">
    <source>
        <dbReference type="Proteomes" id="UP000324354"/>
    </source>
</evidence>
<feature type="transmembrane region" description="Helical" evidence="1">
    <location>
        <begin position="388"/>
        <end position="407"/>
    </location>
</feature>
<evidence type="ECO:0000259" key="2">
    <source>
        <dbReference type="PROSITE" id="PS50850"/>
    </source>
</evidence>
<feature type="transmembrane region" description="Helical" evidence="1">
    <location>
        <begin position="362"/>
        <end position="382"/>
    </location>
</feature>
<evidence type="ECO:0000256" key="1">
    <source>
        <dbReference type="SAM" id="Phobius"/>
    </source>
</evidence>
<keyword evidence="1" id="KW-0472">Membrane</keyword>
<dbReference type="OrthoDB" id="86286at2157"/>
<protein>
    <submittedName>
        <fullName evidence="3">MFS transporter</fullName>
    </submittedName>
</protein>
<dbReference type="PANTHER" id="PTHR23518">
    <property type="entry name" value="C-METHYLTRANSFERASE"/>
    <property type="match status" value="1"/>
</dbReference>
<feature type="transmembrane region" description="Helical" evidence="1">
    <location>
        <begin position="232"/>
        <end position="255"/>
    </location>
</feature>
<dbReference type="AlphaFoldDB" id="A0A5C0XR06"/>
<dbReference type="Proteomes" id="UP000324354">
    <property type="component" value="Chromosome"/>
</dbReference>
<organism evidence="3 4">
    <name type="scientific">Pyrococcus furiosus (strain ATCC 43587 / DSM 3638 / JCM 8422 / Vc1)</name>
    <dbReference type="NCBI Taxonomy" id="186497"/>
    <lineage>
        <taxon>Archaea</taxon>
        <taxon>Methanobacteriati</taxon>
        <taxon>Methanobacteriota</taxon>
        <taxon>Thermococci</taxon>
        <taxon>Thermococcales</taxon>
        <taxon>Thermococcaceae</taxon>
        <taxon>Pyrococcus</taxon>
    </lineage>
</organism>
<dbReference type="PROSITE" id="PS50850">
    <property type="entry name" value="MFS"/>
    <property type="match status" value="1"/>
</dbReference>
<dbReference type="Pfam" id="PF07690">
    <property type="entry name" value="MFS_1"/>
    <property type="match status" value="1"/>
</dbReference>
<sequence>MKNTKRRDLMVQSKKRVKKETYPRLRGSWFYSFIPFKIATGGITPLIPTLALEVNATPLDLSYLSGTGSLSSMIGGLLWGALSDRFKRRKVFLILGLIGASLFILALGLSSSIKELIVVNALYTFFLAATIPLPAALIAREFRKSEIGKATGRFNEIGGWAWVAGLILGLLLLTLTPLKFIPIILGLIGAISVVSAMKRIREVPVYINGRPQLSLFMFSPRRISIPRIEDEVIKALSASTLIMWIGSMLILTQYPMVVREKGFDGEVLYGLSIASSTISALTYKKVGELFKGITTYLLGLEVRIVGMLLLLISTMLSGYSFIALAILGYLTLGYSWSMISVSSSAIITERAPEKKKGAVMGSYNFISSTGAIVGSFTSGYIVNSFSATTDFVLGLTLTGLSMVPIMMGRGQPLNFGLWLSKRGKGLGL</sequence>
<name>A0A5C0XR06_PYRFU</name>
<feature type="transmembrane region" description="Helical" evidence="1">
    <location>
        <begin position="180"/>
        <end position="197"/>
    </location>
</feature>
<gene>
    <name evidence="3" type="ORF">PFDSM3638_06730</name>
</gene>
<feature type="transmembrane region" description="Helical" evidence="1">
    <location>
        <begin position="116"/>
        <end position="137"/>
    </location>
</feature>
<reference evidence="3 4" key="1">
    <citation type="submission" date="2017-08" db="EMBL/GenBank/DDBJ databases">
        <title>Resequencing and Reannotation of the genome of Pyrococcus furiosus type strain DSM3638.</title>
        <authorList>
            <person name="Reichelt R.M."/>
            <person name="Bunk B."/>
        </authorList>
    </citation>
    <scope>NUCLEOTIDE SEQUENCE [LARGE SCALE GENOMIC DNA]</scope>
    <source>
        <strain evidence="3 4">DSM 3638</strain>
    </source>
</reference>
<feature type="transmembrane region" description="Helical" evidence="1">
    <location>
        <begin position="319"/>
        <end position="341"/>
    </location>
</feature>
<evidence type="ECO:0000313" key="3">
    <source>
        <dbReference type="EMBL" id="QEK78985.1"/>
    </source>
</evidence>
<feature type="transmembrane region" description="Helical" evidence="1">
    <location>
        <begin position="295"/>
        <end position="313"/>
    </location>
</feature>
<dbReference type="InterPro" id="IPR020846">
    <property type="entry name" value="MFS_dom"/>
</dbReference>
<keyword evidence="1" id="KW-1133">Transmembrane helix</keyword>
<feature type="transmembrane region" description="Helical" evidence="1">
    <location>
        <begin position="157"/>
        <end position="174"/>
    </location>
</feature>
<keyword evidence="1" id="KW-0812">Transmembrane</keyword>
<dbReference type="SUPFAM" id="SSF103473">
    <property type="entry name" value="MFS general substrate transporter"/>
    <property type="match status" value="1"/>
</dbReference>
<feature type="domain" description="Major facilitator superfamily (MFS) profile" evidence="2">
    <location>
        <begin position="21"/>
        <end position="411"/>
    </location>
</feature>